<proteinExistence type="predicted"/>
<gene>
    <name evidence="1" type="ORF">CROQUDRAFT_94600</name>
</gene>
<name>A0A9P6NF52_9BASI</name>
<sequence length="150" mass="16997">MIIVEMRRSECNKAYRSGVSTLRLVLFQSRPQSVTNISATHAGKAILDQTRRPSLVRHGIKHLHAPGSCWRRDSIEDAQLRIEYARTAPASRCRPKRSFPDTAHTFNNLKFGSQTSCVRHMGLIMGLICPNTSTQTGQSFMEAYFLRLFT</sequence>
<comment type="caution">
    <text evidence="1">The sequence shown here is derived from an EMBL/GenBank/DDBJ whole genome shotgun (WGS) entry which is preliminary data.</text>
</comment>
<keyword evidence="2" id="KW-1185">Reference proteome</keyword>
<evidence type="ECO:0000313" key="1">
    <source>
        <dbReference type="EMBL" id="KAG0144808.1"/>
    </source>
</evidence>
<dbReference type="AlphaFoldDB" id="A0A9P6NF52"/>
<dbReference type="EMBL" id="MU167288">
    <property type="protein sequence ID" value="KAG0144808.1"/>
    <property type="molecule type" value="Genomic_DNA"/>
</dbReference>
<accession>A0A9P6NF52</accession>
<protein>
    <submittedName>
        <fullName evidence="1">Uncharacterized protein</fullName>
    </submittedName>
</protein>
<evidence type="ECO:0000313" key="2">
    <source>
        <dbReference type="Proteomes" id="UP000886653"/>
    </source>
</evidence>
<reference evidence="1" key="1">
    <citation type="submission" date="2013-11" db="EMBL/GenBank/DDBJ databases">
        <title>Genome sequence of the fusiform rust pathogen reveals effectors for host alternation and coevolution with pine.</title>
        <authorList>
            <consortium name="DOE Joint Genome Institute"/>
            <person name="Smith K."/>
            <person name="Pendleton A."/>
            <person name="Kubisiak T."/>
            <person name="Anderson C."/>
            <person name="Salamov A."/>
            <person name="Aerts A."/>
            <person name="Riley R."/>
            <person name="Clum A."/>
            <person name="Lindquist E."/>
            <person name="Ence D."/>
            <person name="Campbell M."/>
            <person name="Kronenberg Z."/>
            <person name="Feau N."/>
            <person name="Dhillon B."/>
            <person name="Hamelin R."/>
            <person name="Burleigh J."/>
            <person name="Smith J."/>
            <person name="Yandell M."/>
            <person name="Nelson C."/>
            <person name="Grigoriev I."/>
            <person name="Davis J."/>
        </authorList>
    </citation>
    <scope>NUCLEOTIDE SEQUENCE</scope>
    <source>
        <strain evidence="1">G11</strain>
    </source>
</reference>
<dbReference type="Proteomes" id="UP000886653">
    <property type="component" value="Unassembled WGS sequence"/>
</dbReference>
<organism evidence="1 2">
    <name type="scientific">Cronartium quercuum f. sp. fusiforme G11</name>
    <dbReference type="NCBI Taxonomy" id="708437"/>
    <lineage>
        <taxon>Eukaryota</taxon>
        <taxon>Fungi</taxon>
        <taxon>Dikarya</taxon>
        <taxon>Basidiomycota</taxon>
        <taxon>Pucciniomycotina</taxon>
        <taxon>Pucciniomycetes</taxon>
        <taxon>Pucciniales</taxon>
        <taxon>Coleosporiaceae</taxon>
        <taxon>Cronartium</taxon>
    </lineage>
</organism>